<name>A0A8J5MQM4_HOMAM</name>
<dbReference type="Proteomes" id="UP000747542">
    <property type="component" value="Unassembled WGS sequence"/>
</dbReference>
<evidence type="ECO:0000313" key="2">
    <source>
        <dbReference type="Proteomes" id="UP000747542"/>
    </source>
</evidence>
<comment type="caution">
    <text evidence="1">The sequence shown here is derived from an EMBL/GenBank/DDBJ whole genome shotgun (WGS) entry which is preliminary data.</text>
</comment>
<protein>
    <submittedName>
        <fullName evidence="1">Uncharacterized protein</fullName>
    </submittedName>
</protein>
<proteinExistence type="predicted"/>
<organism evidence="1 2">
    <name type="scientific">Homarus americanus</name>
    <name type="common">American lobster</name>
    <dbReference type="NCBI Taxonomy" id="6706"/>
    <lineage>
        <taxon>Eukaryota</taxon>
        <taxon>Metazoa</taxon>
        <taxon>Ecdysozoa</taxon>
        <taxon>Arthropoda</taxon>
        <taxon>Crustacea</taxon>
        <taxon>Multicrustacea</taxon>
        <taxon>Malacostraca</taxon>
        <taxon>Eumalacostraca</taxon>
        <taxon>Eucarida</taxon>
        <taxon>Decapoda</taxon>
        <taxon>Pleocyemata</taxon>
        <taxon>Astacidea</taxon>
        <taxon>Nephropoidea</taxon>
        <taxon>Nephropidae</taxon>
        <taxon>Homarus</taxon>
    </lineage>
</organism>
<accession>A0A8J5MQM4</accession>
<dbReference type="EMBL" id="JAHLQT010031643">
    <property type="protein sequence ID" value="KAG7160146.1"/>
    <property type="molecule type" value="Genomic_DNA"/>
</dbReference>
<gene>
    <name evidence="1" type="ORF">Hamer_G012687</name>
</gene>
<reference evidence="1" key="1">
    <citation type="journal article" date="2021" name="Sci. Adv.">
        <title>The American lobster genome reveals insights on longevity, neural, and immune adaptations.</title>
        <authorList>
            <person name="Polinski J.M."/>
            <person name="Zimin A.V."/>
            <person name="Clark K.F."/>
            <person name="Kohn A.B."/>
            <person name="Sadowski N."/>
            <person name="Timp W."/>
            <person name="Ptitsyn A."/>
            <person name="Khanna P."/>
            <person name="Romanova D.Y."/>
            <person name="Williams P."/>
            <person name="Greenwood S.J."/>
            <person name="Moroz L.L."/>
            <person name="Walt D.R."/>
            <person name="Bodnar A.G."/>
        </authorList>
    </citation>
    <scope>NUCLEOTIDE SEQUENCE</scope>
    <source>
        <strain evidence="1">GMGI-L3</strain>
    </source>
</reference>
<evidence type="ECO:0000313" key="1">
    <source>
        <dbReference type="EMBL" id="KAG7160146.1"/>
    </source>
</evidence>
<sequence length="96" mass="10949">MSSEDIFDFVDALEQQTYAAGLLGSVLLNCESELDPRLQNQIVKLLATIRDWPKWDPSDEDKIETKLAAIHTKSRYILQRLNIPSKVIDRSVDGDF</sequence>
<dbReference type="AlphaFoldDB" id="A0A8J5MQM4"/>
<keyword evidence="2" id="KW-1185">Reference proteome</keyword>